<keyword evidence="1" id="KW-1133">Transmembrane helix</keyword>
<gene>
    <name evidence="3" type="ORF">S12H4_63216</name>
</gene>
<evidence type="ECO:0000313" key="3">
    <source>
        <dbReference type="EMBL" id="GAJ16664.1"/>
    </source>
</evidence>
<accession>X1UGJ8</accession>
<name>X1UGJ8_9ZZZZ</name>
<dbReference type="Pfam" id="PF00361">
    <property type="entry name" value="Proton_antipo_M"/>
    <property type="match status" value="1"/>
</dbReference>
<feature type="non-terminal residue" evidence="3">
    <location>
        <position position="1"/>
    </location>
</feature>
<proteinExistence type="predicted"/>
<organism evidence="3">
    <name type="scientific">marine sediment metagenome</name>
    <dbReference type="NCBI Taxonomy" id="412755"/>
    <lineage>
        <taxon>unclassified sequences</taxon>
        <taxon>metagenomes</taxon>
        <taxon>ecological metagenomes</taxon>
    </lineage>
</organism>
<reference evidence="3" key="1">
    <citation type="journal article" date="2014" name="Front. Microbiol.">
        <title>High frequency of phylogenetically diverse reductive dehalogenase-homologous genes in deep subseafloor sedimentary metagenomes.</title>
        <authorList>
            <person name="Kawai M."/>
            <person name="Futagami T."/>
            <person name="Toyoda A."/>
            <person name="Takaki Y."/>
            <person name="Nishi S."/>
            <person name="Hori S."/>
            <person name="Arai W."/>
            <person name="Tsubouchi T."/>
            <person name="Morono Y."/>
            <person name="Uchiyama I."/>
            <person name="Ito T."/>
            <person name="Fujiyama A."/>
            <person name="Inagaki F."/>
            <person name="Takami H."/>
        </authorList>
    </citation>
    <scope>NUCLEOTIDE SEQUENCE</scope>
    <source>
        <strain evidence="3">Expedition CK06-06</strain>
    </source>
</reference>
<protein>
    <recommendedName>
        <fullName evidence="2">NADH:quinone oxidoreductase/Mrp antiporter transmembrane domain-containing protein</fullName>
    </recommendedName>
</protein>
<evidence type="ECO:0000259" key="2">
    <source>
        <dbReference type="Pfam" id="PF00361"/>
    </source>
</evidence>
<dbReference type="EMBL" id="BARW01042854">
    <property type="protein sequence ID" value="GAJ16664.1"/>
    <property type="molecule type" value="Genomic_DNA"/>
</dbReference>
<feature type="non-terminal residue" evidence="3">
    <location>
        <position position="50"/>
    </location>
</feature>
<feature type="transmembrane region" description="Helical" evidence="1">
    <location>
        <begin position="29"/>
        <end position="47"/>
    </location>
</feature>
<dbReference type="InterPro" id="IPR001750">
    <property type="entry name" value="ND/Mrp_TM"/>
</dbReference>
<evidence type="ECO:0000256" key="1">
    <source>
        <dbReference type="SAM" id="Phobius"/>
    </source>
</evidence>
<feature type="domain" description="NADH:quinone oxidoreductase/Mrp antiporter transmembrane" evidence="2">
    <location>
        <begin position="2"/>
        <end position="42"/>
    </location>
</feature>
<comment type="caution">
    <text evidence="3">The sequence shown here is derived from an EMBL/GenBank/DDBJ whole genome shotgun (WGS) entry which is preliminary data.</text>
</comment>
<keyword evidence="1" id="KW-0472">Membrane</keyword>
<keyword evidence="1" id="KW-0812">Transmembrane</keyword>
<sequence>ALAMIGIPPTCGFFSKWYLILGALEKQQWFFVVILLVGSLLSAIYFFRVI</sequence>
<dbReference type="AlphaFoldDB" id="X1UGJ8"/>